<keyword evidence="1" id="KW-0067">ATP-binding</keyword>
<dbReference type="GO" id="GO:0005524">
    <property type="term" value="F:ATP binding"/>
    <property type="evidence" value="ECO:0007669"/>
    <property type="project" value="UniProtKB-KW"/>
</dbReference>
<dbReference type="EMBL" id="FUWV01000002">
    <property type="protein sequence ID" value="SJZ44164.1"/>
    <property type="molecule type" value="Genomic_DNA"/>
</dbReference>
<name>A0A1T4KP52_9FIRM</name>
<reference evidence="1 2" key="1">
    <citation type="submission" date="2017-02" db="EMBL/GenBank/DDBJ databases">
        <authorList>
            <person name="Peterson S.W."/>
        </authorList>
    </citation>
    <scope>NUCLEOTIDE SEQUENCE [LARGE SCALE GENOMIC DNA]</scope>
    <source>
        <strain evidence="1 2">DSM 15102</strain>
    </source>
</reference>
<dbReference type="Proteomes" id="UP000196365">
    <property type="component" value="Unassembled WGS sequence"/>
</dbReference>
<sequence>MKDVEFVQIGTSEEILESPLNQYIEDFVRDIDRSKFLQAKHVMQKVQHLYR</sequence>
<dbReference type="PANTHER" id="PTHR43869:SF1">
    <property type="entry name" value="GLYCINE BETAINE_PROLINE BETAINE TRANSPORT SYSTEM ATP-BINDING PROTEIN PROV"/>
    <property type="match status" value="1"/>
</dbReference>
<keyword evidence="1" id="KW-0547">Nucleotide-binding</keyword>
<keyword evidence="2" id="KW-1185">Reference proteome</keyword>
<dbReference type="AlphaFoldDB" id="A0A1T4KP52"/>
<gene>
    <name evidence="1" type="ORF">SAMN02745973_00636</name>
</gene>
<evidence type="ECO:0000313" key="2">
    <source>
        <dbReference type="Proteomes" id="UP000196365"/>
    </source>
</evidence>
<organism evidence="1 2">
    <name type="scientific">Garciella nitratireducens DSM 15102</name>
    <dbReference type="NCBI Taxonomy" id="1121911"/>
    <lineage>
        <taxon>Bacteria</taxon>
        <taxon>Bacillati</taxon>
        <taxon>Bacillota</taxon>
        <taxon>Clostridia</taxon>
        <taxon>Eubacteriales</taxon>
        <taxon>Eubacteriaceae</taxon>
        <taxon>Garciella</taxon>
    </lineage>
</organism>
<dbReference type="InterPro" id="IPR051921">
    <property type="entry name" value="ABC_osmolyte_uptake_ATP-bind"/>
</dbReference>
<dbReference type="RefSeq" id="WP_159454655.1">
    <property type="nucleotide sequence ID" value="NZ_FUWV01000002.1"/>
</dbReference>
<accession>A0A1T4KP52</accession>
<proteinExistence type="predicted"/>
<evidence type="ECO:0000313" key="1">
    <source>
        <dbReference type="EMBL" id="SJZ44164.1"/>
    </source>
</evidence>
<protein>
    <submittedName>
        <fullName evidence="1">Glycine betaine/proline transport system ATP-binding protein</fullName>
    </submittedName>
</protein>
<dbReference type="PANTHER" id="PTHR43869">
    <property type="entry name" value="GLYCINE BETAINE/PROLINE BETAINE TRANSPORT SYSTEM ATP-BINDING PROTEIN PROV"/>
    <property type="match status" value="1"/>
</dbReference>